<organism evidence="2 3">
    <name type="scientific">Chironomus riparius</name>
    <dbReference type="NCBI Taxonomy" id="315576"/>
    <lineage>
        <taxon>Eukaryota</taxon>
        <taxon>Metazoa</taxon>
        <taxon>Ecdysozoa</taxon>
        <taxon>Arthropoda</taxon>
        <taxon>Hexapoda</taxon>
        <taxon>Insecta</taxon>
        <taxon>Pterygota</taxon>
        <taxon>Neoptera</taxon>
        <taxon>Endopterygota</taxon>
        <taxon>Diptera</taxon>
        <taxon>Nematocera</taxon>
        <taxon>Chironomoidea</taxon>
        <taxon>Chironomidae</taxon>
        <taxon>Chironominae</taxon>
        <taxon>Chironomus</taxon>
    </lineage>
</organism>
<evidence type="ECO:0000313" key="3">
    <source>
        <dbReference type="Proteomes" id="UP001153620"/>
    </source>
</evidence>
<evidence type="ECO:0000256" key="1">
    <source>
        <dbReference type="SAM" id="SignalP"/>
    </source>
</evidence>
<name>A0A9N9S799_9DIPT</name>
<feature type="signal peptide" evidence="1">
    <location>
        <begin position="1"/>
        <end position="20"/>
    </location>
</feature>
<accession>A0A9N9S799</accession>
<evidence type="ECO:0000313" key="2">
    <source>
        <dbReference type="EMBL" id="CAG9810882.1"/>
    </source>
</evidence>
<dbReference type="AlphaFoldDB" id="A0A9N9S799"/>
<dbReference type="EMBL" id="OU895880">
    <property type="protein sequence ID" value="CAG9810882.1"/>
    <property type="molecule type" value="Genomic_DNA"/>
</dbReference>
<reference evidence="2" key="2">
    <citation type="submission" date="2022-10" db="EMBL/GenBank/DDBJ databases">
        <authorList>
            <consortium name="ENA_rothamsted_submissions"/>
            <consortium name="culmorum"/>
            <person name="King R."/>
        </authorList>
    </citation>
    <scope>NUCLEOTIDE SEQUENCE</scope>
</reference>
<sequence>MKFLCLSLFVVLLLVSYSEAQLHDEDIHMNQELLSNKNSGIKTKPFTKGGVEFTTRADTAEIEDLKNVDENMFISIATTEKPGLWKRIFG</sequence>
<keyword evidence="3" id="KW-1185">Reference proteome</keyword>
<dbReference type="Proteomes" id="UP001153620">
    <property type="component" value="Chromosome 4"/>
</dbReference>
<gene>
    <name evidence="2" type="ORF">CHIRRI_LOCUS13694</name>
</gene>
<proteinExistence type="predicted"/>
<protein>
    <submittedName>
        <fullName evidence="2">Uncharacterized protein</fullName>
    </submittedName>
</protein>
<reference evidence="2" key="1">
    <citation type="submission" date="2022-01" db="EMBL/GenBank/DDBJ databases">
        <authorList>
            <person name="King R."/>
        </authorList>
    </citation>
    <scope>NUCLEOTIDE SEQUENCE</scope>
</reference>
<feature type="chain" id="PRO_5040476727" evidence="1">
    <location>
        <begin position="21"/>
        <end position="90"/>
    </location>
</feature>
<keyword evidence="1" id="KW-0732">Signal</keyword>